<dbReference type="Gene3D" id="1.10.510.10">
    <property type="entry name" value="Transferase(Phosphotransferase) domain 1"/>
    <property type="match status" value="1"/>
</dbReference>
<dbReference type="OrthoDB" id="3938628at2759"/>
<proteinExistence type="predicted"/>
<dbReference type="PANTHER" id="PTHR44305">
    <property type="entry name" value="SI:DKEY-192D15.2-RELATED"/>
    <property type="match status" value="1"/>
</dbReference>
<feature type="domain" description="Protein kinase" evidence="2">
    <location>
        <begin position="215"/>
        <end position="560"/>
    </location>
</feature>
<name>A0A8E2JG52_9PEZI</name>
<dbReference type="InterPro" id="IPR053083">
    <property type="entry name" value="TF_kinase-domain_protein"/>
</dbReference>
<dbReference type="EMBL" id="KV744927">
    <property type="protein sequence ID" value="OCK81273.1"/>
    <property type="molecule type" value="Genomic_DNA"/>
</dbReference>
<dbReference type="GO" id="GO:0004672">
    <property type="term" value="F:protein kinase activity"/>
    <property type="evidence" value="ECO:0007669"/>
    <property type="project" value="InterPro"/>
</dbReference>
<reference evidence="3 4" key="1">
    <citation type="journal article" date="2016" name="Nat. Commun.">
        <title>Ectomycorrhizal ecology is imprinted in the genome of the dominant symbiotic fungus Cenococcum geophilum.</title>
        <authorList>
            <consortium name="DOE Joint Genome Institute"/>
            <person name="Peter M."/>
            <person name="Kohler A."/>
            <person name="Ohm R.A."/>
            <person name="Kuo A."/>
            <person name="Krutzmann J."/>
            <person name="Morin E."/>
            <person name="Arend M."/>
            <person name="Barry K.W."/>
            <person name="Binder M."/>
            <person name="Choi C."/>
            <person name="Clum A."/>
            <person name="Copeland A."/>
            <person name="Grisel N."/>
            <person name="Haridas S."/>
            <person name="Kipfer T."/>
            <person name="LaButti K."/>
            <person name="Lindquist E."/>
            <person name="Lipzen A."/>
            <person name="Maire R."/>
            <person name="Meier B."/>
            <person name="Mihaltcheva S."/>
            <person name="Molinier V."/>
            <person name="Murat C."/>
            <person name="Poggeler S."/>
            <person name="Quandt C.A."/>
            <person name="Sperisen C."/>
            <person name="Tritt A."/>
            <person name="Tisserant E."/>
            <person name="Crous P.W."/>
            <person name="Henrissat B."/>
            <person name="Nehls U."/>
            <person name="Egli S."/>
            <person name="Spatafora J.W."/>
            <person name="Grigoriev I.V."/>
            <person name="Martin F.M."/>
        </authorList>
    </citation>
    <scope>NUCLEOTIDE SEQUENCE [LARGE SCALE GENOMIC DNA]</scope>
    <source>
        <strain evidence="3 4">CBS 459.81</strain>
    </source>
</reference>
<dbReference type="PROSITE" id="PS50011">
    <property type="entry name" value="PROTEIN_KINASE_DOM"/>
    <property type="match status" value="1"/>
</dbReference>
<evidence type="ECO:0000256" key="1">
    <source>
        <dbReference type="SAM" id="MobiDB-lite"/>
    </source>
</evidence>
<dbReference type="InterPro" id="IPR000719">
    <property type="entry name" value="Prot_kinase_dom"/>
</dbReference>
<dbReference type="SMART" id="SM00220">
    <property type="entry name" value="S_TKc"/>
    <property type="match status" value="1"/>
</dbReference>
<sequence length="903" mass="104801">MTHQPNIGGFDFYTDAGRRKCYSQLVKNALERHGHKKESEEDQNETQEEGNDYVISESVLGQYFTKGKIRGILRCPCGICKDMWRSIPPENDAALADKIANGKDRIELQKLLATLSFMGGTFAMRGLDKHVCYTVDEAVEGMRDRDDLRRLLFDLFKERWTSELCCHNPRHNDALHCLEQCFREQLRSKAWILRIPTFQANNLTRQFRERQNMPFINQKRIGCSGARNDRAFFKFQIHPEYCDEKLQALHLFRKQLSISNGHSDTRERVRDESNILIFLKEIHHPNIAEVLFAYEEETPPRFSLVFKYYPYDLQKILSQADVDQADFSMNEDTAEQFPGSLLDHWVWKGFLGVLDAVAAVHEPQNYIKSIPPTSSIELVGGHFDIKPANIVIDENRVFYLTDFGQAYFKNVRRGEESNLTITPGTPNYRPPPHYKRQAEAGGTSDKVAKKKWTRAYDIWSLACVAAEILDFIIAGGPTAWRKFYEDRQKDDEDSFARFWKRDTNGTEVLKECVQNRLNSYKLRGDEYLNRVVKQIEEMFKTNETPSATAKACLQAFSASVEVNRLMFKGEQDDLVGGEGTHKTFEKMRTEFSTERVLKPLRCSLFVWRNTQRDKITLTVEFPGTDGGTIIMPNSTLRNRDDFIPVGLFDVDTLFDENRLRADGISLQCAFRNMHDGVIFHFHKRSDFYHLQGALTNQFPRERSEFRFRSCSLEQARSFTRRSWNSVSGHLQLWRQLTEEDYDNLYRSTSNPIIILPDRPRVEESSSSSSSVKKMKPTGKKKPITFVRLAFFLCEPESRTLIMVSLNEDVFHEKFDLDKPEMSIERKSSEEKIFAAVFEHPIKDAKFKATSSSWLDYYPGIPLSNTVLSQAVSDGKGFKSIKVQFWNMDDQRRFREMYQKYQNG</sequence>
<evidence type="ECO:0000313" key="4">
    <source>
        <dbReference type="Proteomes" id="UP000250266"/>
    </source>
</evidence>
<dbReference type="Proteomes" id="UP000250266">
    <property type="component" value="Unassembled WGS sequence"/>
</dbReference>
<keyword evidence="4" id="KW-1185">Reference proteome</keyword>
<dbReference type="SUPFAM" id="SSF56112">
    <property type="entry name" value="Protein kinase-like (PK-like)"/>
    <property type="match status" value="1"/>
</dbReference>
<evidence type="ECO:0000259" key="2">
    <source>
        <dbReference type="PROSITE" id="PS50011"/>
    </source>
</evidence>
<accession>A0A8E2JG52</accession>
<feature type="compositionally biased region" description="Acidic residues" evidence="1">
    <location>
        <begin position="40"/>
        <end position="51"/>
    </location>
</feature>
<gene>
    <name evidence="3" type="ORF">K432DRAFT_22276</name>
</gene>
<protein>
    <recommendedName>
        <fullName evidence="2">Protein kinase domain-containing protein</fullName>
    </recommendedName>
</protein>
<dbReference type="AlphaFoldDB" id="A0A8E2JG52"/>
<dbReference type="Pfam" id="PF00069">
    <property type="entry name" value="Pkinase"/>
    <property type="match status" value="1"/>
</dbReference>
<dbReference type="GO" id="GO:0005524">
    <property type="term" value="F:ATP binding"/>
    <property type="evidence" value="ECO:0007669"/>
    <property type="project" value="InterPro"/>
</dbReference>
<organism evidence="3 4">
    <name type="scientific">Lepidopterella palustris CBS 459.81</name>
    <dbReference type="NCBI Taxonomy" id="1314670"/>
    <lineage>
        <taxon>Eukaryota</taxon>
        <taxon>Fungi</taxon>
        <taxon>Dikarya</taxon>
        <taxon>Ascomycota</taxon>
        <taxon>Pezizomycotina</taxon>
        <taxon>Dothideomycetes</taxon>
        <taxon>Pleosporomycetidae</taxon>
        <taxon>Mytilinidiales</taxon>
        <taxon>Argynnaceae</taxon>
        <taxon>Lepidopterella</taxon>
    </lineage>
</organism>
<dbReference type="PANTHER" id="PTHR44305:SF25">
    <property type="entry name" value="CHROMOSOME UNDETERMINED SCAFFOLD_9, WHOLE GENOME SHOTGUN SEQUENCE"/>
    <property type="match status" value="1"/>
</dbReference>
<feature type="region of interest" description="Disordered" evidence="1">
    <location>
        <begin position="32"/>
        <end position="51"/>
    </location>
</feature>
<dbReference type="InterPro" id="IPR011009">
    <property type="entry name" value="Kinase-like_dom_sf"/>
</dbReference>
<feature type="region of interest" description="Disordered" evidence="1">
    <location>
        <begin position="419"/>
        <end position="441"/>
    </location>
</feature>
<evidence type="ECO:0000313" key="3">
    <source>
        <dbReference type="EMBL" id="OCK81273.1"/>
    </source>
</evidence>